<evidence type="ECO:0000313" key="7">
    <source>
        <dbReference type="Ensembl" id="ENSELUP00000037645.3"/>
    </source>
</evidence>
<dbReference type="InterPro" id="IPR000261">
    <property type="entry name" value="EH_dom"/>
</dbReference>
<sequence>MFSLSVLGLGLGCLVRLGVGLGCLVSFQMESVGFLSGHAGVWCYRKRLDYFGSIQFCVALELLAGAQAGLPIRLDTLTAEFTFPSPPFFFMSLCLPHVPLSPLHLPVSLMSLCPPVSPSHCVHPVPPVLLSPSCPSVTLLSLSPSCPPISLMSLCHPPVPVSLLSSYLPHVPLSPSCPCLPPVLLSPSCPSVTLLSLSPSCPPISIMSLCHPPVPFSICLLHLPVSLMCLPYLPLSPSCPPISLMSLCLPPVPVSLCLPHLSLIFLCLPCVSPSSPSLPRVSPSCLSLFFYQAVSVEHLQEKGVAPLAVEDQSEDPWRITDEQLEYYAIQFTSLQPDLGSLIQGAVAKNFFTKSKLPIPELSHIWELSDVDRDGALTFSEFCTAFHLIVARRNGYPLPVALPSTLSLVTTPPTLGLETTPPTLSLEAMPATFSLENTPSHLLPRVLLPKQDHNLIDIPEYWNNNIPALCRSYSSTSIDEVIKKCEEPPTPPPRPKKTHSRASSLDLNKQFQQSNQGNTNTLSVAYISVCLLRDCLSVCLSVCAVLGPNQYMSRPYSPLFPLLCFLILCSISPLPTFSVLMSYSLLSSVTTRQKRKIQSVIRENQVANAVLTRLNSELQQQLKVSLPPSSLEQLAPALLQGVTPRPLMRCPDNLEKPKRGTSREVGRDTVEEYL</sequence>
<evidence type="ECO:0000256" key="2">
    <source>
        <dbReference type="ARBA" id="ARBA00022837"/>
    </source>
</evidence>
<organism evidence="7 8">
    <name type="scientific">Esox lucius</name>
    <name type="common">Northern pike</name>
    <dbReference type="NCBI Taxonomy" id="8010"/>
    <lineage>
        <taxon>Eukaryota</taxon>
        <taxon>Metazoa</taxon>
        <taxon>Chordata</taxon>
        <taxon>Craniata</taxon>
        <taxon>Vertebrata</taxon>
        <taxon>Euteleostomi</taxon>
        <taxon>Actinopterygii</taxon>
        <taxon>Neopterygii</taxon>
        <taxon>Teleostei</taxon>
        <taxon>Protacanthopterygii</taxon>
        <taxon>Esociformes</taxon>
        <taxon>Esocidae</taxon>
        <taxon>Esox</taxon>
    </lineage>
</organism>
<keyword evidence="4" id="KW-0812">Transmembrane</keyword>
<keyword evidence="1" id="KW-0479">Metal-binding</keyword>
<feature type="region of interest" description="Disordered" evidence="3">
    <location>
        <begin position="483"/>
        <end position="502"/>
    </location>
</feature>
<evidence type="ECO:0000259" key="5">
    <source>
        <dbReference type="PROSITE" id="PS50031"/>
    </source>
</evidence>
<keyword evidence="4" id="KW-1133">Transmembrane helix</keyword>
<feature type="region of interest" description="Disordered" evidence="3">
    <location>
        <begin position="649"/>
        <end position="673"/>
    </location>
</feature>
<name>A0A3P9AAA2_ESOLU</name>
<reference evidence="8" key="1">
    <citation type="journal article" date="2014" name="PLoS ONE">
        <title>The genome and linkage map of the northern pike (Esox lucius): conserved synteny revealed between the salmonid sister group and the Neoteleostei.</title>
        <authorList>
            <person name="Rondeau E.B."/>
            <person name="Minkley D.R."/>
            <person name="Leong J.S."/>
            <person name="Messmer A.M."/>
            <person name="Jantzen J.R."/>
            <person name="von Schalburg K.R."/>
            <person name="Lemon C."/>
            <person name="Bird N.H."/>
            <person name="Koop B.F."/>
        </authorList>
    </citation>
    <scope>NUCLEOTIDE SEQUENCE</scope>
</reference>
<dbReference type="PROSITE" id="PS50222">
    <property type="entry name" value="EF_HAND_2"/>
    <property type="match status" value="1"/>
</dbReference>
<evidence type="ECO:0008006" key="9">
    <source>
        <dbReference type="Google" id="ProtNLM"/>
    </source>
</evidence>
<dbReference type="Gene3D" id="1.10.238.10">
    <property type="entry name" value="EF-hand"/>
    <property type="match status" value="1"/>
</dbReference>
<dbReference type="GO" id="GO:0005886">
    <property type="term" value="C:plasma membrane"/>
    <property type="evidence" value="ECO:0007669"/>
    <property type="project" value="TreeGrafter"/>
</dbReference>
<keyword evidence="2" id="KW-0106">Calcium</keyword>
<dbReference type="Proteomes" id="UP000265140">
    <property type="component" value="Chromosome 8"/>
</dbReference>
<dbReference type="InterPro" id="IPR011992">
    <property type="entry name" value="EF-hand-dom_pair"/>
</dbReference>
<dbReference type="PANTHER" id="PTHR11216:SF64">
    <property type="entry name" value="RALBP1-ASSOCIATED EPS DOMAIN-CONTAINING PROTEIN 2"/>
    <property type="match status" value="1"/>
</dbReference>
<dbReference type="GeneTree" id="ENSGT00940000158080"/>
<dbReference type="Bgee" id="ENSELUG00000017363">
    <property type="expression patterns" value="Expressed in camera-type eye and 7 other cell types or tissues"/>
</dbReference>
<keyword evidence="8" id="KW-1185">Reference proteome</keyword>
<protein>
    <recommendedName>
        <fullName evidence="9">RALBP1 associated Eps domain containing 2</fullName>
    </recommendedName>
</protein>
<dbReference type="SUPFAM" id="SSF47473">
    <property type="entry name" value="EF-hand"/>
    <property type="match status" value="1"/>
</dbReference>
<feature type="transmembrane region" description="Helical" evidence="4">
    <location>
        <begin position="558"/>
        <end position="585"/>
    </location>
</feature>
<reference evidence="7" key="2">
    <citation type="submission" date="2020-02" db="EMBL/GenBank/DDBJ databases">
        <title>Esox lucius (northern pike) genome, fEsoLuc1, primary haplotype.</title>
        <authorList>
            <person name="Myers G."/>
            <person name="Karagic N."/>
            <person name="Meyer A."/>
            <person name="Pippel M."/>
            <person name="Reichard M."/>
            <person name="Winkler S."/>
            <person name="Tracey A."/>
            <person name="Sims Y."/>
            <person name="Howe K."/>
            <person name="Rhie A."/>
            <person name="Formenti G."/>
            <person name="Durbin R."/>
            <person name="Fedrigo O."/>
            <person name="Jarvis E.D."/>
        </authorList>
    </citation>
    <scope>NUCLEOTIDE SEQUENCE [LARGE SCALE GENOMIC DNA]</scope>
</reference>
<dbReference type="Ensembl" id="ENSELUT00000027377.3">
    <property type="protein sequence ID" value="ENSELUP00000037645.3"/>
    <property type="gene ID" value="ENSELUG00000017363.3"/>
</dbReference>
<reference evidence="7" key="3">
    <citation type="submission" date="2025-08" db="UniProtKB">
        <authorList>
            <consortium name="Ensembl"/>
        </authorList>
    </citation>
    <scope>IDENTIFICATION</scope>
</reference>
<dbReference type="GO" id="GO:0016197">
    <property type="term" value="P:endosomal transport"/>
    <property type="evidence" value="ECO:0007669"/>
    <property type="project" value="TreeGrafter"/>
</dbReference>
<dbReference type="CDD" id="cd00052">
    <property type="entry name" value="EH"/>
    <property type="match status" value="1"/>
</dbReference>
<evidence type="ECO:0000256" key="3">
    <source>
        <dbReference type="SAM" id="MobiDB-lite"/>
    </source>
</evidence>
<dbReference type="AlphaFoldDB" id="A0A3P9AAA2"/>
<dbReference type="InterPro" id="IPR018247">
    <property type="entry name" value="EF_Hand_1_Ca_BS"/>
</dbReference>
<reference evidence="7" key="4">
    <citation type="submission" date="2025-09" db="UniProtKB">
        <authorList>
            <consortium name="Ensembl"/>
        </authorList>
    </citation>
    <scope>IDENTIFICATION</scope>
</reference>
<dbReference type="Pfam" id="PF12763">
    <property type="entry name" value="EH"/>
    <property type="match status" value="1"/>
</dbReference>
<proteinExistence type="predicted"/>
<dbReference type="InterPro" id="IPR002048">
    <property type="entry name" value="EF_hand_dom"/>
</dbReference>
<evidence type="ECO:0000313" key="8">
    <source>
        <dbReference type="Proteomes" id="UP000265140"/>
    </source>
</evidence>
<dbReference type="PROSITE" id="PS00018">
    <property type="entry name" value="EF_HAND_1"/>
    <property type="match status" value="1"/>
</dbReference>
<evidence type="ECO:0000259" key="6">
    <source>
        <dbReference type="PROSITE" id="PS50222"/>
    </source>
</evidence>
<dbReference type="InParanoid" id="A0A3P9AAA2"/>
<feature type="domain" description="EF-hand" evidence="6">
    <location>
        <begin position="356"/>
        <end position="391"/>
    </location>
</feature>
<dbReference type="GO" id="GO:0006897">
    <property type="term" value="P:endocytosis"/>
    <property type="evidence" value="ECO:0007669"/>
    <property type="project" value="TreeGrafter"/>
</dbReference>
<accession>A0A3P9AAA2</accession>
<dbReference type="GO" id="GO:0005737">
    <property type="term" value="C:cytoplasm"/>
    <property type="evidence" value="ECO:0007669"/>
    <property type="project" value="TreeGrafter"/>
</dbReference>
<dbReference type="PANTHER" id="PTHR11216">
    <property type="entry name" value="EH DOMAIN"/>
    <property type="match status" value="1"/>
</dbReference>
<evidence type="ECO:0000256" key="1">
    <source>
        <dbReference type="ARBA" id="ARBA00022723"/>
    </source>
</evidence>
<dbReference type="SMART" id="SM00027">
    <property type="entry name" value="EH"/>
    <property type="match status" value="1"/>
</dbReference>
<feature type="domain" description="EH" evidence="5">
    <location>
        <begin position="323"/>
        <end position="405"/>
    </location>
</feature>
<dbReference type="PROSITE" id="PS50031">
    <property type="entry name" value="EH"/>
    <property type="match status" value="1"/>
</dbReference>
<dbReference type="SMART" id="SM00054">
    <property type="entry name" value="EFh"/>
    <property type="match status" value="1"/>
</dbReference>
<feature type="compositionally biased region" description="Basic and acidic residues" evidence="3">
    <location>
        <begin position="651"/>
        <end position="673"/>
    </location>
</feature>
<evidence type="ECO:0000256" key="4">
    <source>
        <dbReference type="SAM" id="Phobius"/>
    </source>
</evidence>
<keyword evidence="4" id="KW-0472">Membrane</keyword>
<dbReference type="GO" id="GO:0005509">
    <property type="term" value="F:calcium ion binding"/>
    <property type="evidence" value="ECO:0007669"/>
    <property type="project" value="InterPro"/>
</dbReference>
<dbReference type="STRING" id="8010.ENSELUP00000037645"/>